<dbReference type="InterPro" id="IPR003593">
    <property type="entry name" value="AAA+_ATPase"/>
</dbReference>
<evidence type="ECO:0000259" key="6">
    <source>
        <dbReference type="PROSITE" id="PS50893"/>
    </source>
</evidence>
<dbReference type="GO" id="GO:0015807">
    <property type="term" value="P:L-amino acid transport"/>
    <property type="evidence" value="ECO:0007669"/>
    <property type="project" value="TreeGrafter"/>
</dbReference>
<dbReference type="PANTHER" id="PTHR43820:SF4">
    <property type="entry name" value="HIGH-AFFINITY BRANCHED-CHAIN AMINO ACID TRANSPORT ATP-BINDING PROTEIN LIVF"/>
    <property type="match status" value="1"/>
</dbReference>
<dbReference type="GO" id="GO:0016887">
    <property type="term" value="F:ATP hydrolysis activity"/>
    <property type="evidence" value="ECO:0007669"/>
    <property type="project" value="InterPro"/>
</dbReference>
<dbReference type="InterPro" id="IPR017871">
    <property type="entry name" value="ABC_transporter-like_CS"/>
</dbReference>
<dbReference type="GO" id="GO:0005524">
    <property type="term" value="F:ATP binding"/>
    <property type="evidence" value="ECO:0007669"/>
    <property type="project" value="UniProtKB-KW"/>
</dbReference>
<evidence type="ECO:0000256" key="1">
    <source>
        <dbReference type="ARBA" id="ARBA00005417"/>
    </source>
</evidence>
<dbReference type="SUPFAM" id="SSF52540">
    <property type="entry name" value="P-loop containing nucleoside triphosphate hydrolases"/>
    <property type="match status" value="1"/>
</dbReference>
<dbReference type="InterPro" id="IPR027417">
    <property type="entry name" value="P-loop_NTPase"/>
</dbReference>
<keyword evidence="4 7" id="KW-0067">ATP-binding</keyword>
<evidence type="ECO:0000313" key="8">
    <source>
        <dbReference type="Proteomes" id="UP000514720"/>
    </source>
</evidence>
<dbReference type="GO" id="GO:0015658">
    <property type="term" value="F:branched-chain amino acid transmembrane transporter activity"/>
    <property type="evidence" value="ECO:0007669"/>
    <property type="project" value="TreeGrafter"/>
</dbReference>
<dbReference type="Pfam" id="PF00005">
    <property type="entry name" value="ABC_tran"/>
    <property type="match status" value="1"/>
</dbReference>
<evidence type="ECO:0000313" key="7">
    <source>
        <dbReference type="EMBL" id="QMS85979.1"/>
    </source>
</evidence>
<feature type="domain" description="ABC transporter" evidence="6">
    <location>
        <begin position="5"/>
        <end position="264"/>
    </location>
</feature>
<evidence type="ECO:0000256" key="5">
    <source>
        <dbReference type="ARBA" id="ARBA00022970"/>
    </source>
</evidence>
<accession>A0A7L7KUA2</accession>
<dbReference type="InterPro" id="IPR003439">
    <property type="entry name" value="ABC_transporter-like_ATP-bd"/>
</dbReference>
<dbReference type="Proteomes" id="UP000514720">
    <property type="component" value="Chromosome"/>
</dbReference>
<dbReference type="InterPro" id="IPR052156">
    <property type="entry name" value="BCAA_Transport_ATP-bd_LivF"/>
</dbReference>
<keyword evidence="2" id="KW-0813">Transport</keyword>
<proteinExistence type="inferred from homology"/>
<keyword evidence="8" id="KW-1185">Reference proteome</keyword>
<dbReference type="AlphaFoldDB" id="A0A7L7KUA2"/>
<keyword evidence="5" id="KW-0029">Amino-acid transport</keyword>
<dbReference type="Gene3D" id="3.40.50.300">
    <property type="entry name" value="P-loop containing nucleotide triphosphate hydrolases"/>
    <property type="match status" value="1"/>
</dbReference>
<dbReference type="PROSITE" id="PS00211">
    <property type="entry name" value="ABC_TRANSPORTER_1"/>
    <property type="match status" value="1"/>
</dbReference>
<comment type="similarity">
    <text evidence="1">Belongs to the ABC transporter superfamily.</text>
</comment>
<name>A0A7L7KUA2_9MOLU</name>
<dbReference type="RefSeq" id="WP_258877795.1">
    <property type="nucleotide sequence ID" value="NZ_CP048914.1"/>
</dbReference>
<dbReference type="PANTHER" id="PTHR43820">
    <property type="entry name" value="HIGH-AFFINITY BRANCHED-CHAIN AMINO ACID TRANSPORT ATP-BINDING PROTEIN LIVF"/>
    <property type="match status" value="1"/>
</dbReference>
<evidence type="ECO:0000256" key="3">
    <source>
        <dbReference type="ARBA" id="ARBA00022741"/>
    </source>
</evidence>
<keyword evidence="3" id="KW-0547">Nucleotide-binding</keyword>
<organism evidence="7 8">
    <name type="scientific">Candidatus Xianfuyuplasma coldseepsis</name>
    <dbReference type="NCBI Taxonomy" id="2782163"/>
    <lineage>
        <taxon>Bacteria</taxon>
        <taxon>Bacillati</taxon>
        <taxon>Mycoplasmatota</taxon>
        <taxon>Mollicutes</taxon>
        <taxon>Candidatus Izemoplasmatales</taxon>
        <taxon>Candidatus Izemoplasmataceae</taxon>
        <taxon>Candidatus Xianfuyuplasma</taxon>
    </lineage>
</organism>
<protein>
    <submittedName>
        <fullName evidence="7">ABC transporter ATP-binding protein</fullName>
    </submittedName>
</protein>
<reference evidence="7 8" key="1">
    <citation type="submission" date="2020-02" db="EMBL/GenBank/DDBJ databases">
        <authorList>
            <person name="Zheng R.K."/>
            <person name="Sun C.M."/>
        </authorList>
    </citation>
    <scope>NUCLEOTIDE SEQUENCE [LARGE SCALE GENOMIC DNA]</scope>
    <source>
        <strain evidence="8">zrk13</strain>
    </source>
</reference>
<dbReference type="EMBL" id="CP048914">
    <property type="protein sequence ID" value="QMS85979.1"/>
    <property type="molecule type" value="Genomic_DNA"/>
</dbReference>
<evidence type="ECO:0000256" key="4">
    <source>
        <dbReference type="ARBA" id="ARBA00022840"/>
    </source>
</evidence>
<evidence type="ECO:0000256" key="2">
    <source>
        <dbReference type="ARBA" id="ARBA00022448"/>
    </source>
</evidence>
<dbReference type="KEGG" id="xcl:G4Z02_09550"/>
<dbReference type="SMART" id="SM00382">
    <property type="entry name" value="AAA"/>
    <property type="match status" value="1"/>
</dbReference>
<gene>
    <name evidence="7" type="ORF">G4Z02_09550</name>
</gene>
<dbReference type="PROSITE" id="PS50893">
    <property type="entry name" value="ABC_TRANSPORTER_2"/>
    <property type="match status" value="1"/>
</dbReference>
<sequence length="264" mass="28671">MSEVLNIQHLSVSYGAIAALKDVSITVQKGSITAILGANGGGKSTLLKTISGLIPPKSGRILFDGLDISKVSADKITDMGIIHVPEGRQIFGELTVLENLMIGAFTAKEGPVNKAYLRGEFLQRYSDREEVVLSRKEMIANNLLRVYEYFPVLQERKQQQAVSLSGGEQQMLAIGRALMSTPQMLILDEPSLGLAPLIVKSIFEIIADLNKTIGLTVLIVEQNALQTLQIADYAYVLQVGRIVKSDKASVLAKDTTLVEAYLGK</sequence>
<dbReference type="CDD" id="cd03224">
    <property type="entry name" value="ABC_TM1139_LivF_branched"/>
    <property type="match status" value="1"/>
</dbReference>